<dbReference type="Gene3D" id="1.20.80.10">
    <property type="match status" value="1"/>
</dbReference>
<feature type="compositionally biased region" description="Polar residues" evidence="1">
    <location>
        <begin position="905"/>
        <end position="914"/>
    </location>
</feature>
<dbReference type="OMA" id="HRENGWE"/>
<dbReference type="PANTHER" id="PTHR23280">
    <property type="entry name" value="4.1 G PROTEIN"/>
    <property type="match status" value="1"/>
</dbReference>
<protein>
    <submittedName>
        <fullName evidence="5">Protein 4.1 homolog (inferred by orthology to a D. melanogaster protein)</fullName>
    </submittedName>
</protein>
<reference evidence="5" key="1">
    <citation type="submission" date="2017-02" db="UniProtKB">
        <authorList>
            <consortium name="WormBaseParasite"/>
        </authorList>
    </citation>
    <scope>IDENTIFICATION</scope>
</reference>
<evidence type="ECO:0000313" key="4">
    <source>
        <dbReference type="Proteomes" id="UP000271162"/>
    </source>
</evidence>
<organism evidence="5">
    <name type="scientific">Nippostrongylus brasiliensis</name>
    <name type="common">Rat hookworm</name>
    <dbReference type="NCBI Taxonomy" id="27835"/>
    <lineage>
        <taxon>Eukaryota</taxon>
        <taxon>Metazoa</taxon>
        <taxon>Ecdysozoa</taxon>
        <taxon>Nematoda</taxon>
        <taxon>Chromadorea</taxon>
        <taxon>Rhabditida</taxon>
        <taxon>Rhabditina</taxon>
        <taxon>Rhabditomorpha</taxon>
        <taxon>Strongyloidea</taxon>
        <taxon>Heligmosomidae</taxon>
        <taxon>Nippostrongylus</taxon>
    </lineage>
</organism>
<dbReference type="EMBL" id="UYSL01000734">
    <property type="protein sequence ID" value="VDL64333.1"/>
    <property type="molecule type" value="Genomic_DNA"/>
</dbReference>
<evidence type="ECO:0000259" key="2">
    <source>
        <dbReference type="PROSITE" id="PS50057"/>
    </source>
</evidence>
<dbReference type="InterPro" id="IPR014352">
    <property type="entry name" value="FERM/acyl-CoA-bd_prot_sf"/>
</dbReference>
<dbReference type="SUPFAM" id="SSF50729">
    <property type="entry name" value="PH domain-like"/>
    <property type="match status" value="1"/>
</dbReference>
<dbReference type="InterPro" id="IPR011993">
    <property type="entry name" value="PH-like_dom_sf"/>
</dbReference>
<dbReference type="GO" id="GO:0031032">
    <property type="term" value="P:actomyosin structure organization"/>
    <property type="evidence" value="ECO:0007669"/>
    <property type="project" value="TreeGrafter"/>
</dbReference>
<proteinExistence type="predicted"/>
<dbReference type="InterPro" id="IPR019748">
    <property type="entry name" value="FERM_central"/>
</dbReference>
<dbReference type="InterPro" id="IPR000299">
    <property type="entry name" value="FERM_domain"/>
</dbReference>
<dbReference type="GO" id="GO:0005856">
    <property type="term" value="C:cytoskeleton"/>
    <property type="evidence" value="ECO:0007669"/>
    <property type="project" value="TreeGrafter"/>
</dbReference>
<dbReference type="InterPro" id="IPR014847">
    <property type="entry name" value="FA"/>
</dbReference>
<evidence type="ECO:0000313" key="3">
    <source>
        <dbReference type="EMBL" id="VDL64333.1"/>
    </source>
</evidence>
<dbReference type="STRING" id="27835.A0A0N4XEY9"/>
<dbReference type="WBParaSite" id="NBR_0000109101-mRNA-1">
    <property type="protein sequence ID" value="NBR_0000109101-mRNA-1"/>
    <property type="gene ID" value="NBR_0000109101"/>
</dbReference>
<dbReference type="Gene3D" id="2.30.29.30">
    <property type="entry name" value="Pleckstrin-homology domain (PH domain)/Phosphotyrosine-binding domain (PTB)"/>
    <property type="match status" value="1"/>
</dbReference>
<feature type="region of interest" description="Disordered" evidence="1">
    <location>
        <begin position="463"/>
        <end position="512"/>
    </location>
</feature>
<feature type="compositionally biased region" description="Basic and acidic residues" evidence="1">
    <location>
        <begin position="698"/>
        <end position="709"/>
    </location>
</feature>
<sequence length="931" mass="104402">MGKDGDPGGQAMNPKDPKMQAAKVRLLDGTHKDFELHRGSDGEALFVLVSADLSIEEREYFSLCFYDTEGIRHWLYNDKKILRQLKGLPWEFCFEVKFYPTVPSSLNDDHARYNLFLQLRNDVCSGRLPATIDTHATLGALVAQAQFGDAKQTPEYEEYLRTTKFAPQNSEQLLQMIAQKHKEYKWRFIICRGLTPAEAENLYMDTCKQQTMYGIFIFNAKDNKNVPVGIGICAHGIYIYKEQIRVNRFPWQGIIKISYRKNQFAVKLKAGEIDKKEATVVYKVSDYQHAKRIWKCAVEHHTFFRLIQPDEKPKSSLFRWGSARFRYQGRTQFQTKMASQMFDKPSTVAVQRTVAKDQAGSDQVSPLHYADNELGSREPMASPAATYEVSGQSEKRKLDDKVGNGLPSGDDDHDDDDGDELVYTPVESPTSAAYYLSERSSTYSPTTSNEFCRTQMGHTSYHSWQSATEGSAAGSAGRSRVRQHRENGWEGSSAGPSRPSTLSSSQMDSTDRRHDIEQLPINDSVQVYHAGHYNHLENQPRPPPRNHRGAHNQRNGVTSVQRLGPDAEMDIHPIRYFVSMQHSGTSHMPQVKRIRHPGREETGKANLSDYDFRLRDDTPLQRLEPGRELTSHNIRQYSAVYHPGSSVPNKRIDEVSPPTRLIARVLPSSSEREGRETAPGVGNPPLSSLFGGKRQKKAAREEVPSDSQRKQKSLQKMGKENVPHHTGTRQNLFNGDDAGAVSPRSVNGSKFESSTTIIKTTTTKSEHKDPELHCSASTSAGSPLQRSSHVSDVPSATLPVSSEVSDLSQSRHTDGGTNSLAANDETSRRTKETAVLHMKSTHVKEKSSLPAHDERAKVRLLDEGHLTAIPPHEHQNLDKQRSHYSPGLHASWKYGDRKQHKHNTELSAHGQSGKTVGAAEDVKHATFHAVT</sequence>
<feature type="region of interest" description="Disordered" evidence="1">
    <location>
        <begin position="897"/>
        <end position="918"/>
    </location>
</feature>
<feature type="compositionally biased region" description="Acidic residues" evidence="1">
    <location>
        <begin position="409"/>
        <end position="420"/>
    </location>
</feature>
<dbReference type="Pfam" id="PF00373">
    <property type="entry name" value="FERM_M"/>
    <property type="match status" value="1"/>
</dbReference>
<dbReference type="SMART" id="SM00295">
    <property type="entry name" value="B41"/>
    <property type="match status" value="1"/>
</dbReference>
<dbReference type="FunFam" id="2.30.29.30:FF:000002">
    <property type="entry name" value="Band 4.1-like protein 5 isoform 1"/>
    <property type="match status" value="1"/>
</dbReference>
<dbReference type="SMART" id="SM01195">
    <property type="entry name" value="FA"/>
    <property type="match status" value="1"/>
</dbReference>
<dbReference type="InterPro" id="IPR018979">
    <property type="entry name" value="FERM_N"/>
</dbReference>
<gene>
    <name evidence="3" type="ORF">NBR_LOCUS1092</name>
</gene>
<dbReference type="PROSITE" id="PS50057">
    <property type="entry name" value="FERM_3"/>
    <property type="match status" value="1"/>
</dbReference>
<dbReference type="Pfam" id="PF09379">
    <property type="entry name" value="FERM_N"/>
    <property type="match status" value="1"/>
</dbReference>
<dbReference type="CDD" id="cd14473">
    <property type="entry name" value="FERM_B-lobe"/>
    <property type="match status" value="1"/>
</dbReference>
<reference evidence="3 4" key="2">
    <citation type="submission" date="2018-11" db="EMBL/GenBank/DDBJ databases">
        <authorList>
            <consortium name="Pathogen Informatics"/>
        </authorList>
    </citation>
    <scope>NUCLEOTIDE SEQUENCE [LARGE SCALE GENOMIC DNA]</scope>
</reference>
<feature type="region of interest" description="Disordered" evidence="1">
    <location>
        <begin position="665"/>
        <end position="832"/>
    </location>
</feature>
<dbReference type="CDD" id="cd01765">
    <property type="entry name" value="FERM_F0_F1"/>
    <property type="match status" value="1"/>
</dbReference>
<keyword evidence="4" id="KW-1185">Reference proteome</keyword>
<dbReference type="SMART" id="SM01196">
    <property type="entry name" value="FERM_C"/>
    <property type="match status" value="1"/>
</dbReference>
<dbReference type="SUPFAM" id="SSF47031">
    <property type="entry name" value="Second domain of FERM"/>
    <property type="match status" value="1"/>
</dbReference>
<dbReference type="Proteomes" id="UP000271162">
    <property type="component" value="Unassembled WGS sequence"/>
</dbReference>
<dbReference type="Gene3D" id="3.10.20.90">
    <property type="entry name" value="Phosphatidylinositol 3-kinase Catalytic Subunit, Chain A, domain 1"/>
    <property type="match status" value="1"/>
</dbReference>
<dbReference type="SUPFAM" id="SSF54236">
    <property type="entry name" value="Ubiquitin-like"/>
    <property type="match status" value="1"/>
</dbReference>
<feature type="compositionally biased region" description="Polar residues" evidence="1">
    <location>
        <begin position="775"/>
        <end position="790"/>
    </location>
</feature>
<feature type="compositionally biased region" description="Polar residues" evidence="1">
    <location>
        <begin position="438"/>
        <end position="448"/>
    </location>
</feature>
<dbReference type="PANTHER" id="PTHR23280:SF21">
    <property type="entry name" value="PROTEIN 4.1 HOMOLOG"/>
    <property type="match status" value="1"/>
</dbReference>
<feature type="domain" description="FERM" evidence="2">
    <location>
        <begin position="20"/>
        <end position="308"/>
    </location>
</feature>
<dbReference type="InterPro" id="IPR018980">
    <property type="entry name" value="FERM_PH-like_C"/>
</dbReference>
<feature type="compositionally biased region" description="Basic and acidic residues" evidence="1">
    <location>
        <begin position="393"/>
        <end position="402"/>
    </location>
</feature>
<feature type="compositionally biased region" description="Polar residues" evidence="1">
    <location>
        <begin position="494"/>
        <end position="508"/>
    </location>
</feature>
<feature type="region of interest" description="Disordered" evidence="1">
    <location>
        <begin position="373"/>
        <end position="448"/>
    </location>
</feature>
<dbReference type="Pfam" id="PF09380">
    <property type="entry name" value="FERM_C"/>
    <property type="match status" value="1"/>
</dbReference>
<evidence type="ECO:0000313" key="5">
    <source>
        <dbReference type="WBParaSite" id="NBR_0000109101-mRNA-1"/>
    </source>
</evidence>
<dbReference type="InterPro" id="IPR035963">
    <property type="entry name" value="FERM_2"/>
</dbReference>
<dbReference type="InterPro" id="IPR029071">
    <property type="entry name" value="Ubiquitin-like_domsf"/>
</dbReference>
<name>A0A0N4XEY9_NIPBR</name>
<dbReference type="InterPro" id="IPR019749">
    <property type="entry name" value="Band_41_domain"/>
</dbReference>
<dbReference type="AlphaFoldDB" id="A0A0N4XEY9"/>
<accession>A0A0N4XEY9</accession>
<feature type="compositionally biased region" description="Low complexity" evidence="1">
    <location>
        <begin position="753"/>
        <end position="763"/>
    </location>
</feature>
<dbReference type="PRINTS" id="PR00935">
    <property type="entry name" value="BAND41"/>
</dbReference>
<feature type="compositionally biased region" description="Polar residues" evidence="1">
    <location>
        <begin position="798"/>
        <end position="808"/>
    </location>
</feature>
<evidence type="ECO:0000256" key="1">
    <source>
        <dbReference type="SAM" id="MobiDB-lite"/>
    </source>
</evidence>